<feature type="transmembrane region" description="Helical" evidence="1">
    <location>
        <begin position="50"/>
        <end position="73"/>
    </location>
</feature>
<evidence type="ECO:0000313" key="3">
    <source>
        <dbReference type="Proteomes" id="UP000208100"/>
    </source>
</evidence>
<feature type="transmembrane region" description="Helical" evidence="1">
    <location>
        <begin position="187"/>
        <end position="206"/>
    </location>
</feature>
<accession>S5N457</accession>
<protein>
    <submittedName>
        <fullName evidence="2">Actin-rearrangement-inducing factor 1</fullName>
    </submittedName>
</protein>
<keyword evidence="1" id="KW-1133">Transmembrane helix</keyword>
<organism evidence="2 3">
    <name type="scientific">Choristoneura rosaceana nucleopolyhedrovirus</name>
    <dbReference type="NCBI Taxonomy" id="58094"/>
    <lineage>
        <taxon>Viruses</taxon>
        <taxon>Viruses incertae sedis</taxon>
        <taxon>Naldaviricetes</taxon>
        <taxon>Lefavirales</taxon>
        <taxon>Baculoviridae</taxon>
        <taxon>Alphabaculovirus</taxon>
        <taxon>Alphabaculovirus chorosaceanae</taxon>
    </lineage>
</organism>
<dbReference type="Pfam" id="PF06770">
    <property type="entry name" value="Arif-1"/>
    <property type="match status" value="1"/>
</dbReference>
<feature type="transmembrane region" description="Helical" evidence="1">
    <location>
        <begin position="85"/>
        <end position="108"/>
    </location>
</feature>
<name>S5N457_9ABAC</name>
<evidence type="ECO:0000256" key="1">
    <source>
        <dbReference type="SAM" id="Phobius"/>
    </source>
</evidence>
<proteinExistence type="predicted"/>
<sequence length="394" mass="44674">MLVQINYFLQLVLDATLYAVCSGAFVFSFMGTIKDQYAILLELEDSYHSVINLSFLSTFLLGPYVFTIIWAMFTMALCYKRHSNFYMKTTIALAHLLALSCWIIFVLFQPQLYKNGHLPVLDALERDYDRQSLCWSNIVFISYEVHDASAINYDRNCVYQDDFLKKCVGCRLEVKHDEPTFFNQNQGALIVSVLFAIVMHCWNMYVQIKKMRFKPDVKQNRKSASLDEAESAYDSAEENEHQDNIRMLQIVSEDREINFDGPPTSSFIRADMVDTICPLINSFTQQNTRILSPPSSSNSGHGAIHYDTPKAIYKVPRKIAVPVAPPKPVAPIAAQTRPVPIPPPKPVTRVAVQTRPGRIPSPKSVTRFAAQTRPVPIPLPKPVIRFAAHSRPVL</sequence>
<dbReference type="OrthoDB" id="9234at10239"/>
<reference evidence="2 3" key="1">
    <citation type="journal article" date="2013" name="PLoS ONE">
        <title>Comparative Genome Sequence Analysis of Choristoneura occidentalis Freeman and C. rosaceana Harris (Lepidoptera: Tortricidae) Alphabaculoviruses.</title>
        <authorList>
            <person name="Thumbi D.K."/>
            <person name="Beliveau C."/>
            <person name="Cusson M."/>
            <person name="Lapointe R."/>
            <person name="Lucarotti C.J."/>
        </authorList>
    </citation>
    <scope>NUCLEOTIDE SEQUENCE [LARGE SCALE GENOMIC DNA]</scope>
    <source>
        <strain evidence="2">NB_1</strain>
    </source>
</reference>
<evidence type="ECO:0000313" key="2">
    <source>
        <dbReference type="EMBL" id="AGR57170.1"/>
    </source>
</evidence>
<dbReference type="RefSeq" id="YP_008378486.1">
    <property type="nucleotide sequence ID" value="NC_021924.1"/>
</dbReference>
<dbReference type="KEGG" id="vg:16479735"/>
<dbReference type="InterPro" id="IPR010639">
    <property type="entry name" value="Actin-rearrang-inducing_fac"/>
</dbReference>
<keyword evidence="1" id="KW-0472">Membrane</keyword>
<dbReference type="Proteomes" id="UP000208100">
    <property type="component" value="Segment"/>
</dbReference>
<dbReference type="GeneID" id="16479735"/>
<keyword evidence="1" id="KW-0812">Transmembrane</keyword>
<dbReference type="EMBL" id="KC961304">
    <property type="protein sequence ID" value="AGR57170.1"/>
    <property type="molecule type" value="Genomic_DNA"/>
</dbReference>
<feature type="transmembrane region" description="Helical" evidence="1">
    <location>
        <begin position="7"/>
        <end position="30"/>
    </location>
</feature>
<gene>
    <name evidence="2" type="primary">arif-1</name>
</gene>
<keyword evidence="3" id="KW-1185">Reference proteome</keyword>